<evidence type="ECO:0000313" key="4">
    <source>
        <dbReference type="Proteomes" id="UP000028045"/>
    </source>
</evidence>
<evidence type="ECO:0000256" key="2">
    <source>
        <dbReference type="SAM" id="SignalP"/>
    </source>
</evidence>
<protein>
    <submittedName>
        <fullName evidence="3">Uncharacterized protein</fullName>
    </submittedName>
</protein>
<dbReference type="HOGENOM" id="CLU_037030_1_0_1"/>
<dbReference type="OrthoDB" id="5131365at2759"/>
<evidence type="ECO:0000313" key="3">
    <source>
        <dbReference type="EMBL" id="KEY73095.1"/>
    </source>
</evidence>
<dbReference type="Proteomes" id="UP000028045">
    <property type="component" value="Unassembled WGS sequence"/>
</dbReference>
<gene>
    <name evidence="3" type="ORF">S7711_10252</name>
</gene>
<dbReference type="EMBL" id="KL647924">
    <property type="protein sequence ID" value="KEY73095.1"/>
    <property type="molecule type" value="Genomic_DNA"/>
</dbReference>
<accession>A0A084B6B6</accession>
<feature type="region of interest" description="Disordered" evidence="1">
    <location>
        <begin position="67"/>
        <end position="88"/>
    </location>
</feature>
<name>A0A084B6B6_STACB</name>
<dbReference type="AlphaFoldDB" id="A0A084B6B6"/>
<proteinExistence type="predicted"/>
<feature type="chain" id="PRO_5001771593" evidence="2">
    <location>
        <begin position="28"/>
        <end position="428"/>
    </location>
</feature>
<reference evidence="3 4" key="1">
    <citation type="journal article" date="2014" name="BMC Genomics">
        <title>Comparative genome sequencing reveals chemotype-specific gene clusters in the toxigenic black mold Stachybotrys.</title>
        <authorList>
            <person name="Semeiks J."/>
            <person name="Borek D."/>
            <person name="Otwinowski Z."/>
            <person name="Grishin N.V."/>
        </authorList>
    </citation>
    <scope>NUCLEOTIDE SEQUENCE [LARGE SCALE GENOMIC DNA]</scope>
    <source>
        <strain evidence="4">CBS 109288 / IBT 7711</strain>
    </source>
</reference>
<sequence>MEALWSQKLRPLVCIDIALVLVPLAHAPDIPSGLDIATMSQGVLEANEWLYNEDELDFSTPAPVDFGSQGVTQRRAQTPRAGQLTSQEPSRCSPYTVLWTFCLKKSRLNKLTSNAVQNIDRYPSVFWESKLKSEIDALIREKGLEDTHEPDETQITISVNVRGEDDVPKRFTGLDIRWTEVDEQIRSWSSHVQSGRKLTIKVTFIFKETAPLRATRNGRNATEAQLNERAAIHNIQNSTDEVPVWEQVYDLLECPGVGCEVGPYCWRNPETGIRHAVTTSVLLKIVEFAEKGGKFKEHNDLPKHFRNEILNPASKRKAANDPQISITNIMPGAEASPPRKRLKIPGRRDEAIHLCRDWHCTMVDDFTWKKHFHDIAEITLRAGLTLDRLFDAQEEEVKLFVSEKIPRGIAHQWCSKVDEWVKSTEQES</sequence>
<keyword evidence="4" id="KW-1185">Reference proteome</keyword>
<evidence type="ECO:0000256" key="1">
    <source>
        <dbReference type="SAM" id="MobiDB-lite"/>
    </source>
</evidence>
<organism evidence="3 4">
    <name type="scientific">Stachybotrys chartarum (strain CBS 109288 / IBT 7711)</name>
    <name type="common">Toxic black mold</name>
    <name type="synonym">Stilbospora chartarum</name>
    <dbReference type="NCBI Taxonomy" id="1280523"/>
    <lineage>
        <taxon>Eukaryota</taxon>
        <taxon>Fungi</taxon>
        <taxon>Dikarya</taxon>
        <taxon>Ascomycota</taxon>
        <taxon>Pezizomycotina</taxon>
        <taxon>Sordariomycetes</taxon>
        <taxon>Hypocreomycetidae</taxon>
        <taxon>Hypocreales</taxon>
        <taxon>Stachybotryaceae</taxon>
        <taxon>Stachybotrys</taxon>
    </lineage>
</organism>
<feature type="signal peptide" evidence="2">
    <location>
        <begin position="1"/>
        <end position="27"/>
    </location>
</feature>
<keyword evidence="2" id="KW-0732">Signal</keyword>